<reference evidence="4 5" key="1">
    <citation type="journal article" date="2015" name="Fungal Genet. Biol.">
        <title>Evolution of novel wood decay mechanisms in Agaricales revealed by the genome sequences of Fistulina hepatica and Cylindrobasidium torrendii.</title>
        <authorList>
            <person name="Floudas D."/>
            <person name="Held B.W."/>
            <person name="Riley R."/>
            <person name="Nagy L.G."/>
            <person name="Koehler G."/>
            <person name="Ransdell A.S."/>
            <person name="Younus H."/>
            <person name="Chow J."/>
            <person name="Chiniquy J."/>
            <person name="Lipzen A."/>
            <person name="Tritt A."/>
            <person name="Sun H."/>
            <person name="Haridas S."/>
            <person name="LaButti K."/>
            <person name="Ohm R.A."/>
            <person name="Kues U."/>
            <person name="Blanchette R.A."/>
            <person name="Grigoriev I.V."/>
            <person name="Minto R.E."/>
            <person name="Hibbett D.S."/>
        </authorList>
    </citation>
    <scope>NUCLEOTIDE SEQUENCE [LARGE SCALE GENOMIC DNA]</scope>
    <source>
        <strain evidence="4 5">FP15055 ss-10</strain>
    </source>
</reference>
<evidence type="ECO:0008006" key="6">
    <source>
        <dbReference type="Google" id="ProtNLM"/>
    </source>
</evidence>
<keyword evidence="1 3" id="KW-0732">Signal</keyword>
<protein>
    <recommendedName>
        <fullName evidence="6">Ser-Thr-rich glycosyl-phosphatidyl-inositol-anchored membrane family-domain-containing protein</fullName>
    </recommendedName>
</protein>
<feature type="signal peptide" evidence="3">
    <location>
        <begin position="1"/>
        <end position="17"/>
    </location>
</feature>
<proteinExistence type="predicted"/>
<dbReference type="Proteomes" id="UP000054007">
    <property type="component" value="Unassembled WGS sequence"/>
</dbReference>
<dbReference type="PANTHER" id="PTHR35185:SF1">
    <property type="entry name" value="UPF0619 GPI-ANCHORED MEMBRANE PROTEIN C1322.10"/>
    <property type="match status" value="1"/>
</dbReference>
<evidence type="ECO:0000313" key="5">
    <source>
        <dbReference type="Proteomes" id="UP000054007"/>
    </source>
</evidence>
<feature type="region of interest" description="Disordered" evidence="2">
    <location>
        <begin position="120"/>
        <end position="153"/>
    </location>
</feature>
<dbReference type="OrthoDB" id="5420143at2759"/>
<feature type="compositionally biased region" description="Gly residues" evidence="2">
    <location>
        <begin position="122"/>
        <end position="138"/>
    </location>
</feature>
<dbReference type="InterPro" id="IPR052479">
    <property type="entry name" value="GPI-anchor_Adhesion_Reg"/>
</dbReference>
<evidence type="ECO:0000256" key="3">
    <source>
        <dbReference type="SAM" id="SignalP"/>
    </source>
</evidence>
<sequence>MLALAALSFAASAAALGLKINTPEQVMSSANATISWTSEAGDPAFNIELYKTIFNDRFSIQNNINASSHEVTMTLPQIPAGDGYVYRFTNISDDNDVYATTENFTVIAFDASVASTTTFGSGATGTGSSSGSGSGSGSGSASNTASGADASSTSEPDAAAMLTVSGAVGAVAGIVALFTL</sequence>
<keyword evidence="5" id="KW-1185">Reference proteome</keyword>
<name>A0A0D7BII6_9AGAR</name>
<dbReference type="PANTHER" id="PTHR35185">
    <property type="entry name" value="SERINE/THREONINE-RICH PROTEIN ADG2-RELATED"/>
    <property type="match status" value="1"/>
</dbReference>
<feature type="chain" id="PRO_5002317118" description="Ser-Thr-rich glycosyl-phosphatidyl-inositol-anchored membrane family-domain-containing protein" evidence="3">
    <location>
        <begin position="18"/>
        <end position="180"/>
    </location>
</feature>
<feature type="compositionally biased region" description="Low complexity" evidence="2">
    <location>
        <begin position="139"/>
        <end position="153"/>
    </location>
</feature>
<accession>A0A0D7BII6</accession>
<dbReference type="EMBL" id="KN880469">
    <property type="protein sequence ID" value="KIY70368.1"/>
    <property type="molecule type" value="Genomic_DNA"/>
</dbReference>
<gene>
    <name evidence="4" type="ORF">CYLTODRAFT_451804</name>
</gene>
<evidence type="ECO:0000256" key="1">
    <source>
        <dbReference type="ARBA" id="ARBA00022729"/>
    </source>
</evidence>
<evidence type="ECO:0000313" key="4">
    <source>
        <dbReference type="EMBL" id="KIY70368.1"/>
    </source>
</evidence>
<organism evidence="4 5">
    <name type="scientific">Cylindrobasidium torrendii FP15055 ss-10</name>
    <dbReference type="NCBI Taxonomy" id="1314674"/>
    <lineage>
        <taxon>Eukaryota</taxon>
        <taxon>Fungi</taxon>
        <taxon>Dikarya</taxon>
        <taxon>Basidiomycota</taxon>
        <taxon>Agaricomycotina</taxon>
        <taxon>Agaricomycetes</taxon>
        <taxon>Agaricomycetidae</taxon>
        <taxon>Agaricales</taxon>
        <taxon>Marasmiineae</taxon>
        <taxon>Physalacriaceae</taxon>
        <taxon>Cylindrobasidium</taxon>
    </lineage>
</organism>
<dbReference type="AlphaFoldDB" id="A0A0D7BII6"/>
<dbReference type="STRING" id="1314674.A0A0D7BII6"/>
<evidence type="ECO:0000256" key="2">
    <source>
        <dbReference type="SAM" id="MobiDB-lite"/>
    </source>
</evidence>